<dbReference type="InterPro" id="IPR019748">
    <property type="entry name" value="FERM_central"/>
</dbReference>
<evidence type="ECO:0000313" key="4">
    <source>
        <dbReference type="Proteomes" id="UP000440578"/>
    </source>
</evidence>
<organism evidence="3 4">
    <name type="scientific">Amphibalanus amphitrite</name>
    <name type="common">Striped barnacle</name>
    <name type="synonym">Balanus amphitrite</name>
    <dbReference type="NCBI Taxonomy" id="1232801"/>
    <lineage>
        <taxon>Eukaryota</taxon>
        <taxon>Metazoa</taxon>
        <taxon>Ecdysozoa</taxon>
        <taxon>Arthropoda</taxon>
        <taxon>Crustacea</taxon>
        <taxon>Multicrustacea</taxon>
        <taxon>Cirripedia</taxon>
        <taxon>Thoracica</taxon>
        <taxon>Thoracicalcarea</taxon>
        <taxon>Balanomorpha</taxon>
        <taxon>Balanoidea</taxon>
        <taxon>Balanidae</taxon>
        <taxon>Amphibalaninae</taxon>
        <taxon>Amphibalanus</taxon>
    </lineage>
</organism>
<dbReference type="InterPro" id="IPR014352">
    <property type="entry name" value="FERM/acyl-CoA-bd_prot_sf"/>
</dbReference>
<feature type="domain" description="FERM" evidence="2">
    <location>
        <begin position="16"/>
        <end position="426"/>
    </location>
</feature>
<dbReference type="OrthoDB" id="2142533at2759"/>
<proteinExistence type="predicted"/>
<dbReference type="PANTHER" id="PTHR13283">
    <property type="entry name" value="KREV INTERACTION TRAPPED 1-RELATED"/>
    <property type="match status" value="1"/>
</dbReference>
<name>A0A6A4XCD7_AMPAM</name>
<dbReference type="InterPro" id="IPR057096">
    <property type="entry name" value="KRIT1_FRMD8_FERM_C"/>
</dbReference>
<keyword evidence="4" id="KW-1185">Reference proteome</keyword>
<dbReference type="Pfam" id="PF00373">
    <property type="entry name" value="FERM_M"/>
    <property type="match status" value="1"/>
</dbReference>
<dbReference type="InterPro" id="IPR000299">
    <property type="entry name" value="FERM_domain"/>
</dbReference>
<gene>
    <name evidence="3" type="primary">frmd8_1</name>
    <name evidence="3" type="ORF">FJT64_016554</name>
</gene>
<dbReference type="GO" id="GO:0005886">
    <property type="term" value="C:plasma membrane"/>
    <property type="evidence" value="ECO:0007669"/>
    <property type="project" value="TreeGrafter"/>
</dbReference>
<dbReference type="SMART" id="SM00295">
    <property type="entry name" value="B41"/>
    <property type="match status" value="1"/>
</dbReference>
<dbReference type="SUPFAM" id="SSF47031">
    <property type="entry name" value="Second domain of FERM"/>
    <property type="match status" value="1"/>
</dbReference>
<dbReference type="GO" id="GO:0048731">
    <property type="term" value="P:system development"/>
    <property type="evidence" value="ECO:0007669"/>
    <property type="project" value="UniProtKB-ARBA"/>
</dbReference>
<comment type="caution">
    <text evidence="3">The sequence shown here is derived from an EMBL/GenBank/DDBJ whole genome shotgun (WGS) entry which is preliminary data.</text>
</comment>
<dbReference type="CDD" id="cd14473">
    <property type="entry name" value="FERM_B-lobe"/>
    <property type="match status" value="1"/>
</dbReference>
<dbReference type="InterPro" id="IPR019749">
    <property type="entry name" value="Band_41_domain"/>
</dbReference>
<dbReference type="EMBL" id="VIIS01000136">
    <property type="protein sequence ID" value="KAF0312798.1"/>
    <property type="molecule type" value="Genomic_DNA"/>
</dbReference>
<dbReference type="Pfam" id="PF24522">
    <property type="entry name" value="KRIT1_FRMD8_FERM_C"/>
    <property type="match status" value="1"/>
</dbReference>
<evidence type="ECO:0000259" key="2">
    <source>
        <dbReference type="PROSITE" id="PS50057"/>
    </source>
</evidence>
<dbReference type="InterPro" id="IPR051594">
    <property type="entry name" value="KRIT1/FRMD8"/>
</dbReference>
<evidence type="ECO:0000256" key="1">
    <source>
        <dbReference type="ARBA" id="ARBA00039547"/>
    </source>
</evidence>
<dbReference type="InterPro" id="IPR035963">
    <property type="entry name" value="FERM_2"/>
</dbReference>
<dbReference type="Proteomes" id="UP000440578">
    <property type="component" value="Unassembled WGS sequence"/>
</dbReference>
<dbReference type="Gene3D" id="1.20.80.10">
    <property type="match status" value="1"/>
</dbReference>
<protein>
    <recommendedName>
        <fullName evidence="1">FERM domain-containing protein 8</fullName>
    </recommendedName>
</protein>
<dbReference type="AlphaFoldDB" id="A0A6A4XCD7"/>
<dbReference type="Gene3D" id="3.10.20.90">
    <property type="entry name" value="Phosphatidylinositol 3-kinase Catalytic Subunit, Chain A, domain 1"/>
    <property type="match status" value="1"/>
</dbReference>
<dbReference type="InterPro" id="IPR011993">
    <property type="entry name" value="PH-like_dom_sf"/>
</dbReference>
<dbReference type="GO" id="GO:0090090">
    <property type="term" value="P:negative regulation of canonical Wnt signaling pathway"/>
    <property type="evidence" value="ECO:0007669"/>
    <property type="project" value="TreeGrafter"/>
</dbReference>
<evidence type="ECO:0000313" key="3">
    <source>
        <dbReference type="EMBL" id="KAF0312798.1"/>
    </source>
</evidence>
<sequence length="426" mass="48685">MVVRLKLNIAASVAPLEVCVYLMSQQAVRLQADDGAELTATQLQQCVMEEEDLGLPPLAAQVFGIWMTSSHLEIQLKPHHKPFHIRREWRTLLSKYSSADEEQVLKDEPIVSFQRNVFFSKKDEMKIRDPRVLELLYEEAKFNILEGRYPCEASDYDMLAGLQARLELGAFDAEIHTPDFFRSHISEYLPDHVISHSWSLISKIGGKASAEARIIEQFRSIPSGATRRKLVRKYLEFCWSLPYYGSAFFHSQVEQPTRSVLSVFYRPDVPVLVSINGHGVYVMDKVARTVLLGLSYDELAWDFARPCQENIRDCMPCIFLQFQAVEYGMRVSKVLQVFSKQSALMDALISSCVEEIKRRTLRYGDEMDAPLFDASDVDDALVPLTTVTRREMPDSCLSNKLHRLTLATFNEDGECIKKMGSWSFSK</sequence>
<dbReference type="Gene3D" id="2.30.29.30">
    <property type="entry name" value="Pleckstrin-homology domain (PH domain)/Phosphotyrosine-binding domain (PTB)"/>
    <property type="match status" value="1"/>
</dbReference>
<dbReference type="PANTHER" id="PTHR13283:SF10">
    <property type="entry name" value="FERM DOMAIN-CONTAINING PROTEIN 8"/>
    <property type="match status" value="1"/>
</dbReference>
<dbReference type="PROSITE" id="PS50057">
    <property type="entry name" value="FERM_3"/>
    <property type="match status" value="1"/>
</dbReference>
<dbReference type="GO" id="GO:0009887">
    <property type="term" value="P:animal organ morphogenesis"/>
    <property type="evidence" value="ECO:0007669"/>
    <property type="project" value="UniProtKB-ARBA"/>
</dbReference>
<reference evidence="3 4" key="1">
    <citation type="submission" date="2019-07" db="EMBL/GenBank/DDBJ databases">
        <title>Draft genome assembly of a fouling barnacle, Amphibalanus amphitrite (Darwin, 1854): The first reference genome for Thecostraca.</title>
        <authorList>
            <person name="Kim W."/>
        </authorList>
    </citation>
    <scope>NUCLEOTIDE SEQUENCE [LARGE SCALE GENOMIC DNA]</scope>
    <source>
        <strain evidence="3">SNU_AA5</strain>
        <tissue evidence="3">Soma without cirri and trophi</tissue>
    </source>
</reference>
<accession>A0A6A4XCD7</accession>